<feature type="compositionally biased region" description="Polar residues" evidence="4">
    <location>
        <begin position="305"/>
        <end position="322"/>
    </location>
</feature>
<evidence type="ECO:0000256" key="4">
    <source>
        <dbReference type="SAM" id="MobiDB-lite"/>
    </source>
</evidence>
<accession>A0AAD5TYY8</accession>
<dbReference type="PANTHER" id="PTHR21663:SF0">
    <property type="entry name" value="HEAT REPEAT-CONTAINING PROTEIN 5B"/>
    <property type="match status" value="1"/>
</dbReference>
<dbReference type="InterPro" id="IPR057981">
    <property type="entry name" value="TPR_LAA1-like_C"/>
</dbReference>
<dbReference type="Gene3D" id="2.30.30.40">
    <property type="entry name" value="SH3 Domains"/>
    <property type="match status" value="1"/>
</dbReference>
<dbReference type="GO" id="GO:0008104">
    <property type="term" value="P:intracellular protein localization"/>
    <property type="evidence" value="ECO:0007669"/>
    <property type="project" value="TreeGrafter"/>
</dbReference>
<dbReference type="InterPro" id="IPR011989">
    <property type="entry name" value="ARM-like"/>
</dbReference>
<dbReference type="GO" id="GO:0016020">
    <property type="term" value="C:membrane"/>
    <property type="evidence" value="ECO:0007669"/>
    <property type="project" value="TreeGrafter"/>
</dbReference>
<feature type="compositionally biased region" description="Polar residues" evidence="4">
    <location>
        <begin position="208"/>
        <end position="248"/>
    </location>
</feature>
<dbReference type="InterPro" id="IPR036028">
    <property type="entry name" value="SH3-like_dom_sf"/>
</dbReference>
<evidence type="ECO:0000313" key="7">
    <source>
        <dbReference type="Proteomes" id="UP001211065"/>
    </source>
</evidence>
<evidence type="ECO:0000256" key="3">
    <source>
        <dbReference type="PROSITE-ProRule" id="PRU00192"/>
    </source>
</evidence>
<feature type="region of interest" description="Disordered" evidence="4">
    <location>
        <begin position="301"/>
        <end position="377"/>
    </location>
</feature>
<feature type="compositionally biased region" description="Polar residues" evidence="4">
    <location>
        <begin position="1786"/>
        <end position="1799"/>
    </location>
</feature>
<dbReference type="GO" id="GO:0005829">
    <property type="term" value="C:cytosol"/>
    <property type="evidence" value="ECO:0007669"/>
    <property type="project" value="GOC"/>
</dbReference>
<dbReference type="SMART" id="SM00326">
    <property type="entry name" value="SH3"/>
    <property type="match status" value="1"/>
</dbReference>
<dbReference type="Pfam" id="PF07653">
    <property type="entry name" value="SH3_2"/>
    <property type="match status" value="1"/>
</dbReference>
<comment type="caution">
    <text evidence="6">The sequence shown here is derived from an EMBL/GenBank/DDBJ whole genome shotgun (WGS) entry which is preliminary data.</text>
</comment>
<feature type="region of interest" description="Disordered" evidence="4">
    <location>
        <begin position="150"/>
        <end position="172"/>
    </location>
</feature>
<dbReference type="EMBL" id="JADGJW010000440">
    <property type="protein sequence ID" value="KAJ3217178.1"/>
    <property type="molecule type" value="Genomic_DNA"/>
</dbReference>
<dbReference type="InterPro" id="IPR046837">
    <property type="entry name" value="Laa1/Sip1/HEATR5-like_HEAT"/>
</dbReference>
<organism evidence="6 7">
    <name type="scientific">Clydaea vesicula</name>
    <dbReference type="NCBI Taxonomy" id="447962"/>
    <lineage>
        <taxon>Eukaryota</taxon>
        <taxon>Fungi</taxon>
        <taxon>Fungi incertae sedis</taxon>
        <taxon>Chytridiomycota</taxon>
        <taxon>Chytridiomycota incertae sedis</taxon>
        <taxon>Chytridiomycetes</taxon>
        <taxon>Lobulomycetales</taxon>
        <taxon>Lobulomycetaceae</taxon>
        <taxon>Clydaea</taxon>
    </lineage>
</organism>
<gene>
    <name evidence="6" type="ORF">HK099_005585</name>
</gene>
<dbReference type="SUPFAM" id="SSF48371">
    <property type="entry name" value="ARM repeat"/>
    <property type="match status" value="2"/>
</dbReference>
<feature type="region of interest" description="Disordered" evidence="4">
    <location>
        <begin position="425"/>
        <end position="511"/>
    </location>
</feature>
<feature type="region of interest" description="Disordered" evidence="4">
    <location>
        <begin position="1786"/>
        <end position="1806"/>
    </location>
</feature>
<feature type="compositionally biased region" description="Polar residues" evidence="4">
    <location>
        <begin position="150"/>
        <end position="159"/>
    </location>
</feature>
<dbReference type="InterPro" id="IPR016024">
    <property type="entry name" value="ARM-type_fold"/>
</dbReference>
<dbReference type="GO" id="GO:0006897">
    <property type="term" value="P:endocytosis"/>
    <property type="evidence" value="ECO:0007669"/>
    <property type="project" value="TreeGrafter"/>
</dbReference>
<evidence type="ECO:0000256" key="2">
    <source>
        <dbReference type="ARBA" id="ARBA00022443"/>
    </source>
</evidence>
<feature type="domain" description="SH3" evidence="5">
    <location>
        <begin position="1"/>
        <end position="61"/>
    </location>
</feature>
<feature type="region of interest" description="Disordered" evidence="4">
    <location>
        <begin position="77"/>
        <end position="98"/>
    </location>
</feature>
<keyword evidence="2 3" id="KW-0728">SH3 domain</keyword>
<dbReference type="SUPFAM" id="SSF50044">
    <property type="entry name" value="SH3-domain"/>
    <property type="match status" value="1"/>
</dbReference>
<feature type="region of interest" description="Disordered" evidence="4">
    <location>
        <begin position="197"/>
        <end position="257"/>
    </location>
</feature>
<proteinExistence type="inferred from homology"/>
<dbReference type="InterPro" id="IPR040108">
    <property type="entry name" value="Laa1/Sip1/HEATR5"/>
</dbReference>
<dbReference type="GO" id="GO:0042147">
    <property type="term" value="P:retrograde transport, endosome to Golgi"/>
    <property type="evidence" value="ECO:0007669"/>
    <property type="project" value="TreeGrafter"/>
</dbReference>
<dbReference type="GO" id="GO:0030139">
    <property type="term" value="C:endocytic vesicle"/>
    <property type="evidence" value="ECO:0007669"/>
    <property type="project" value="TreeGrafter"/>
</dbReference>
<dbReference type="InterPro" id="IPR001452">
    <property type="entry name" value="SH3_domain"/>
</dbReference>
<dbReference type="GO" id="GO:0005794">
    <property type="term" value="C:Golgi apparatus"/>
    <property type="evidence" value="ECO:0007669"/>
    <property type="project" value="TreeGrafter"/>
</dbReference>
<dbReference type="Pfam" id="PF20210">
    <property type="entry name" value="Laa1_Sip1_HTR5"/>
    <property type="match status" value="1"/>
</dbReference>
<feature type="compositionally biased region" description="Polar residues" evidence="4">
    <location>
        <begin position="438"/>
        <end position="456"/>
    </location>
</feature>
<dbReference type="Proteomes" id="UP001211065">
    <property type="component" value="Unassembled WGS sequence"/>
</dbReference>
<dbReference type="PROSITE" id="PS50002">
    <property type="entry name" value="SH3"/>
    <property type="match status" value="1"/>
</dbReference>
<dbReference type="PANTHER" id="PTHR21663">
    <property type="entry name" value="HYPOTHETICAL HEAT DOMAIN-CONTAINING"/>
    <property type="match status" value="1"/>
</dbReference>
<keyword evidence="7" id="KW-1185">Reference proteome</keyword>
<protein>
    <recommendedName>
        <fullName evidence="5">SH3 domain-containing protein</fullName>
    </recommendedName>
</protein>
<comment type="similarity">
    <text evidence="1">Belongs to the HEATR5 family.</text>
</comment>
<reference evidence="6" key="1">
    <citation type="submission" date="2020-05" db="EMBL/GenBank/DDBJ databases">
        <title>Phylogenomic resolution of chytrid fungi.</title>
        <authorList>
            <person name="Stajich J.E."/>
            <person name="Amses K."/>
            <person name="Simmons R."/>
            <person name="Seto K."/>
            <person name="Myers J."/>
            <person name="Bonds A."/>
            <person name="Quandt C.A."/>
            <person name="Barry K."/>
            <person name="Liu P."/>
            <person name="Grigoriev I."/>
            <person name="Longcore J.E."/>
            <person name="James T.Y."/>
        </authorList>
    </citation>
    <scope>NUCLEOTIDE SEQUENCE</scope>
    <source>
        <strain evidence="6">JEL0476</strain>
    </source>
</reference>
<feature type="compositionally biased region" description="Polar residues" evidence="4">
    <location>
        <begin position="337"/>
        <end position="356"/>
    </location>
</feature>
<feature type="compositionally biased region" description="Low complexity" evidence="4">
    <location>
        <begin position="160"/>
        <end position="172"/>
    </location>
</feature>
<dbReference type="Gene3D" id="1.25.10.10">
    <property type="entry name" value="Leucine-rich Repeat Variant"/>
    <property type="match status" value="2"/>
</dbReference>
<sequence length="2612" mass="287672">MSLRAEAIFDCESDDPQQELSFKKGDIITDVKPGVDDGWFMGKLGYKYGLFPGNYVKFFNDEFQTTTKAAPISHQTPESYNHARSISAPSQNLISSESTSAKVYRPMNLNKVDARKAIQERGNQIVRETIEKRSVSNPVGKFNMNSALNEINYDNSNPTQSLNNKFLQNQNSNNSHLLSRNEMKQNENMEKSYGMNATSTAVKKPTVLHSNKNSDSPEIPNRNVNKLSSSSLQKFESNSSIEQYTNTPPKIGKKPPILVSNQSYQAPALPSRSFGVPVNQFNESSTSSIDSMNAKKQVDVENDSTELNNADQCIPASSNNSLIAKKKPPPPPPSKSATLSNYTPGFKGSSPSSSTAEFLVDSGRPLKPSELKGQNMAKQTIPWLSSATASKNIIHNQQESANEGQSERPLRPSELKGKSAFNNLQEKVSADISPPRPSFTTKSPMQTMNSNSTIFDQTPRLPFRTKEISKDDHELSINKPEKKDIPPPLPVRPNDGDLATIPPRPSQHNGSNLKKIISIDTKRRYEKLFEQLDDKFTGNLDGTTVRSCWIKSGIDNRGLGNICSSEMETFVFNVEEKITAADADKKDLVLFQWLSALENFITLAEKEELMKQQQQITSTIINFINTTSPKPNRPIRNLMSRCLCSLYTKLKDDTRTLFDTLQTLQKILALKKVDDPQIKIAAISIIGSLELAHGSKVLSLSAESISSITKHFKNAKENELSLKIESLIALTKTVKGAGRGANEATIKDLMKIAKAGFLDKVLLTRVSSLELYEAIYTNTSQPPPLKDEYEGIVSSISKTLENSNQQVRQAAASALSSIIILSQQPPPTLKNAKKSNQPVQKTILSEAEMIGLLSSSILKAINKEVKVGIFEVYLSLIRNIGINFLESNYVTISNNLIELASNQKMCQNWNDVVMMREATGIVLRTIGKTISEGGQVTALQELNRNWLKKVAVESTCPNKYALVIVLNEMSALLIDVGSAAASLQDSLYESLVALLSHAAESVNIALCWTLRCFCFSLPTNLPKLLFKLIPMMQKDASVLSGEKQDQLKKFLFLGSAIASLITVVPHKTFYVSFENSAKVFGLATQLLKSSQSEKAKDFKVMQAQGIALNLRIFFKILVQTAWTLIASLMTMGPNFEKMLRKLLKSHNQYYIIRRLRTESEILYHLSMREAALGALHCFLHYNSKDLLTNDVAKRLLVCLNNLATYLTAPSSIQQVPVGLAANSVQRSQVTFLDRENAIRFRLFRCYSYIPTNLYETTHAILLKATIETFALDPEKTVDRGALANQVGDKPNGNFEFWGQTSLANGFKIDVAKSSGAECRGIGMVLSKDIQNKVIEELIEPYTLNALENDPYAIYLQNKSDQSALSVNSKLNTSADLYEISYIRPLPKPISICVVDSAIELFCLLFPLQSASVQEVTLENFIRLSKSAKATVSRRNTFQVNVLTAIIGTLCYIMTKHGSLASGRVHVAIRDLVEDSLISTNSLLRLVASEVLGRLSRVVGTTIFVNEIMQNLIDIVVNNREPEARAGASLAIGCINSYVGGMAAGAHLKTIVGILHSLASDPHPLVHKWALFSLWLTIDSAGLLYGPLVNSTLTVVAKLFMSESHETTSPLANLPTAESNADVYPCLGKILYALLGVVGPELSSSAKVRDLCTSLYEELKNDGDAFVMVEAIKCIQHFILFSPKHMNINTLVPFLQNQLSSSVEHSYLKRKSSVTCLYQLVQRDAGKVQSAGVQLEEQLFSLLDVESDQQVQLEIKDILMGLLKHMAPQCPSRWLELCKGILSKAGSSGTVAPTQPQEPSVVSAAEEDEENYHQDVSSVPKKKTDEKSLVVILVPRWRTQVFALTCLLHLLPTIKNTDIKEHFNLKLARKFREANENCDFLVFKLGDLVRIAFNAATANVLELNMAGSYLLNSILHNYAASADPDVEGNALLEQYQAQISAALTPAFTSNACSVEVKSLACQVAAAYVSSGINNDLNALGRVLKSLSTMLEQYSGDNDSDISPHGQLLLRLSILASWADIQNASQKLAIAKEVVEPFLHILAPQWVSVLRDYAKVRSDIETNANNITSGNPNGNTTSLDMYSSATRELTFPYYKKWWPSILQAVSSLIETHESLLLPLIGIDENKEPSKSFKMVYGLCTEFLSTAEFSETSLDTIGLTIVQNSRKKSLQIILSSFKPFLSARIAGPKFLGKTEDVPVQLQIVEIIHQIVKEYGESYFMDEGVDVALSIGGSMDLLNSPVGDFGSSVPVDSKIYSVAKLLYNIFILHVPALSINPTALFSAIKPVTVESASLLVFSSNVITDLLAFPNASPFFVNSLAPVVLYLFVAILGTEKLAEEVSPKLLIPIRVVLEKISNSTSEFDKGSLSNVVQGFAFSLLDTIFPENEFSGDISSSELALLKNCMLSLVLVHTTCPDFAYNETILTRLTKYLQKAITSNSVGLSVTALQCVKALTAVHLKNRESSNLIASEIIRNIGPTIFGTIFTLSKHREVEKNLILLECSKVSVDWCLNAKEISTDATFTVSAMSILTPLLINMLVETSSRNADEIHNFALESLIKFLSNEGNTFKIIVSHLDTSAKVKFEKCFKAYVGGGSNNDENVTKNESSVQSIQLKSFG</sequence>
<dbReference type="Pfam" id="PF25808">
    <property type="entry name" value="TPR_LAA1_C"/>
    <property type="match status" value="1"/>
</dbReference>
<evidence type="ECO:0000256" key="1">
    <source>
        <dbReference type="ARBA" id="ARBA00008304"/>
    </source>
</evidence>
<name>A0AAD5TYY8_9FUNG</name>
<evidence type="ECO:0000259" key="5">
    <source>
        <dbReference type="PROSITE" id="PS50002"/>
    </source>
</evidence>
<evidence type="ECO:0000313" key="6">
    <source>
        <dbReference type="EMBL" id="KAJ3217178.1"/>
    </source>
</evidence>
<feature type="compositionally biased region" description="Basic and acidic residues" evidence="4">
    <location>
        <begin position="464"/>
        <end position="485"/>
    </location>
</feature>